<dbReference type="Proteomes" id="UP000215305">
    <property type="component" value="Unassembled WGS sequence"/>
</dbReference>
<sequence>MFQENYSRALVGLMGCMALVQHGHSACIPPYRLHGADQEHSAYGGWRHSHTSVSKAPESTYSAEVTYTNSVSIRLTESVSVAVPTIDASTLAPAITETASIPSTVIPTASVSVATSTPTSSATAASGTSASKGNIMIPWYLYPAEGAWTPMEELISSNPDVQFTIIINPDNGSGSTTLPDENFLAAVPRLTAYSNALVIGYVRTGKGTRDISEVEKEINTYAGWPSASGNSSFAVHGIFIDEAPSDYDAAAVTYYQQLASLIRGSEGLGPNNHVVTNPGTVPDAAYLSIPDATVIFESPYSEFVRALSSDQFQSIKGEDLSRLASMVYDVPDNVDLSTLLSQLRAISSQTYLSNLDTYQAFDSVWTKVVSLLSA</sequence>
<dbReference type="PANTHER" id="PTHR35040:SF7">
    <property type="entry name" value="FIBRONECTIN TYPE-III DOMAIN-CONTAINING PROTEIN-RELATED"/>
    <property type="match status" value="1"/>
</dbReference>
<evidence type="ECO:0000313" key="2">
    <source>
        <dbReference type="Proteomes" id="UP000215305"/>
    </source>
</evidence>
<protein>
    <recommendedName>
        <fullName evidence="3">Spherulin 4-like cell surface protein</fullName>
    </recommendedName>
</protein>
<dbReference type="InterPro" id="IPR021986">
    <property type="entry name" value="Spherulin4"/>
</dbReference>
<dbReference type="RefSeq" id="XP_026616421.1">
    <property type="nucleotide sequence ID" value="XM_026761426.1"/>
</dbReference>
<gene>
    <name evidence="1" type="ORF">CDV56_107807</name>
</gene>
<comment type="caution">
    <text evidence="1">The sequence shown here is derived from an EMBL/GenBank/DDBJ whole genome shotgun (WGS) entry which is preliminary data.</text>
</comment>
<dbReference type="OrthoDB" id="5342184at2759"/>
<accession>A0A397HIR1</accession>
<evidence type="ECO:0000313" key="1">
    <source>
        <dbReference type="EMBL" id="RHZ61456.1"/>
    </source>
</evidence>
<proteinExistence type="predicted"/>
<name>A0A397HIR1_ASPTH</name>
<dbReference type="STRING" id="41047.A0A397HIR1"/>
<dbReference type="Pfam" id="PF12138">
    <property type="entry name" value="Spherulin4"/>
    <property type="match status" value="1"/>
</dbReference>
<dbReference type="EMBL" id="NKHU02000044">
    <property type="protein sequence ID" value="RHZ61456.1"/>
    <property type="molecule type" value="Genomic_DNA"/>
</dbReference>
<reference evidence="1" key="1">
    <citation type="submission" date="2018-08" db="EMBL/GenBank/DDBJ databases">
        <title>Draft genome sequence of azole-resistant Aspergillus thermomutatus (Neosartorya pseudofischeri) strain HMR AF 39, isolated from a human nasal aspirate.</title>
        <authorList>
            <person name="Parent-Michaud M."/>
            <person name="Dufresne P.J."/>
            <person name="Fournier E."/>
            <person name="Martineau C."/>
            <person name="Moreira S."/>
            <person name="Perkins V."/>
            <person name="De Repentigny L."/>
            <person name="Dufresne S.F."/>
        </authorList>
    </citation>
    <scope>NUCLEOTIDE SEQUENCE [LARGE SCALE GENOMIC DNA]</scope>
    <source>
        <strain evidence="1">HMR AF 39</strain>
    </source>
</reference>
<dbReference type="VEuPathDB" id="FungiDB:CDV56_107807"/>
<dbReference type="PANTHER" id="PTHR35040">
    <property type="match status" value="1"/>
</dbReference>
<organism evidence="1 2">
    <name type="scientific">Aspergillus thermomutatus</name>
    <name type="common">Neosartorya pseudofischeri</name>
    <dbReference type="NCBI Taxonomy" id="41047"/>
    <lineage>
        <taxon>Eukaryota</taxon>
        <taxon>Fungi</taxon>
        <taxon>Dikarya</taxon>
        <taxon>Ascomycota</taxon>
        <taxon>Pezizomycotina</taxon>
        <taxon>Eurotiomycetes</taxon>
        <taxon>Eurotiomycetidae</taxon>
        <taxon>Eurotiales</taxon>
        <taxon>Aspergillaceae</taxon>
        <taxon>Aspergillus</taxon>
        <taxon>Aspergillus subgen. Fumigati</taxon>
    </lineage>
</organism>
<dbReference type="GeneID" id="38129781"/>
<dbReference type="AlphaFoldDB" id="A0A397HIR1"/>
<evidence type="ECO:0008006" key="3">
    <source>
        <dbReference type="Google" id="ProtNLM"/>
    </source>
</evidence>
<keyword evidence="2" id="KW-1185">Reference proteome</keyword>